<dbReference type="Pfam" id="PF20179">
    <property type="entry name" value="MSS51_C"/>
    <property type="match status" value="1"/>
</dbReference>
<sequence length="166" mass="18384">MPANYLAAEAPPECGSGAISIHLNSASENWSATNSDLPDALVACNASLGSYREWFPVIQAAHLKRIPFATTEYAEQSAEHQRNMMPIILSGSGVSPCPVEEFKIQLNPFQRPGQRPIPMYRLPNVVNGFTLIVYKNKKSKTKDVKTRKDIGDVEKTLRNLTLNQVD</sequence>
<keyword evidence="3" id="KW-1185">Reference proteome</keyword>
<dbReference type="AlphaFoldDB" id="A0A0D2Q6A0"/>
<gene>
    <name evidence="2" type="ORF">HYPSUDRAFT_198414</name>
</gene>
<dbReference type="OrthoDB" id="3062599at2759"/>
<accession>A0A0D2Q6A0</accession>
<dbReference type="EMBL" id="KN817525">
    <property type="protein sequence ID" value="KJA27125.1"/>
    <property type="molecule type" value="Genomic_DNA"/>
</dbReference>
<proteinExistence type="predicted"/>
<feature type="domain" description="Mitochondrial splicing suppressor 51-like C-terminal" evidence="1">
    <location>
        <begin position="19"/>
        <end position="116"/>
    </location>
</feature>
<organism evidence="2 3">
    <name type="scientific">Hypholoma sublateritium (strain FD-334 SS-4)</name>
    <dbReference type="NCBI Taxonomy" id="945553"/>
    <lineage>
        <taxon>Eukaryota</taxon>
        <taxon>Fungi</taxon>
        <taxon>Dikarya</taxon>
        <taxon>Basidiomycota</taxon>
        <taxon>Agaricomycotina</taxon>
        <taxon>Agaricomycetes</taxon>
        <taxon>Agaricomycetidae</taxon>
        <taxon>Agaricales</taxon>
        <taxon>Agaricineae</taxon>
        <taxon>Strophariaceae</taxon>
        <taxon>Hypholoma</taxon>
    </lineage>
</organism>
<name>A0A0D2Q6A0_HYPSF</name>
<dbReference type="STRING" id="945553.A0A0D2Q6A0"/>
<evidence type="ECO:0000313" key="2">
    <source>
        <dbReference type="EMBL" id="KJA27125.1"/>
    </source>
</evidence>
<evidence type="ECO:0000259" key="1">
    <source>
        <dbReference type="Pfam" id="PF20179"/>
    </source>
</evidence>
<protein>
    <recommendedName>
        <fullName evidence="1">Mitochondrial splicing suppressor 51-like C-terminal domain-containing protein</fullName>
    </recommendedName>
</protein>
<dbReference type="OMA" id="FAITEYR"/>
<reference evidence="3" key="1">
    <citation type="submission" date="2014-04" db="EMBL/GenBank/DDBJ databases">
        <title>Evolutionary Origins and Diversification of the Mycorrhizal Mutualists.</title>
        <authorList>
            <consortium name="DOE Joint Genome Institute"/>
            <consortium name="Mycorrhizal Genomics Consortium"/>
            <person name="Kohler A."/>
            <person name="Kuo A."/>
            <person name="Nagy L.G."/>
            <person name="Floudas D."/>
            <person name="Copeland A."/>
            <person name="Barry K.W."/>
            <person name="Cichocki N."/>
            <person name="Veneault-Fourrey C."/>
            <person name="LaButti K."/>
            <person name="Lindquist E.A."/>
            <person name="Lipzen A."/>
            <person name="Lundell T."/>
            <person name="Morin E."/>
            <person name="Murat C."/>
            <person name="Riley R."/>
            <person name="Ohm R."/>
            <person name="Sun H."/>
            <person name="Tunlid A."/>
            <person name="Henrissat B."/>
            <person name="Grigoriev I.V."/>
            <person name="Hibbett D.S."/>
            <person name="Martin F."/>
        </authorList>
    </citation>
    <scope>NUCLEOTIDE SEQUENCE [LARGE SCALE GENOMIC DNA]</scope>
    <source>
        <strain evidence="3">FD-334 SS-4</strain>
    </source>
</reference>
<dbReference type="InterPro" id="IPR046824">
    <property type="entry name" value="Mss51-like_C"/>
</dbReference>
<evidence type="ECO:0000313" key="3">
    <source>
        <dbReference type="Proteomes" id="UP000054270"/>
    </source>
</evidence>
<dbReference type="Proteomes" id="UP000054270">
    <property type="component" value="Unassembled WGS sequence"/>
</dbReference>